<dbReference type="Proteomes" id="UP000594342">
    <property type="component" value="Unassembled WGS sequence"/>
</dbReference>
<dbReference type="Pfam" id="PF26128">
    <property type="entry name" value="Gad2"/>
    <property type="match status" value="1"/>
</dbReference>
<dbReference type="EMBL" id="UPSH01000001">
    <property type="protein sequence ID" value="VBB18436.1"/>
    <property type="molecule type" value="Genomic_DNA"/>
</dbReference>
<protein>
    <recommendedName>
        <fullName evidence="1">VWFA domain-containing protein</fullName>
    </recommendedName>
</protein>
<gene>
    <name evidence="2" type="ORF">YASMINEVIRUS_899</name>
</gene>
<feature type="domain" description="VWFA" evidence="1">
    <location>
        <begin position="15"/>
        <end position="240"/>
    </location>
</feature>
<evidence type="ECO:0000313" key="3">
    <source>
        <dbReference type="Proteomes" id="UP000594342"/>
    </source>
</evidence>
<evidence type="ECO:0000313" key="2">
    <source>
        <dbReference type="EMBL" id="VBB18436.1"/>
    </source>
</evidence>
<dbReference type="InterPro" id="IPR002035">
    <property type="entry name" value="VWF_A"/>
</dbReference>
<keyword evidence="3" id="KW-1185">Reference proteome</keyword>
<comment type="caution">
    <text evidence="2">The sequence shown here is derived from an EMBL/GenBank/DDBJ whole genome shotgun (WGS) entry which is preliminary data.</text>
</comment>
<reference evidence="2 3" key="1">
    <citation type="submission" date="2018-10" db="EMBL/GenBank/DDBJ databases">
        <authorList>
            <consortium name="IHU Genomes"/>
        </authorList>
    </citation>
    <scope>NUCLEOTIDE SEQUENCE [LARGE SCALE GENOMIC DNA]</scope>
    <source>
        <strain evidence="2 3">A1</strain>
    </source>
</reference>
<accession>A0A5K0UBH1</accession>
<sequence>MQNVYDLERRTYKPVPVVLLDYSGSVMSPFCGTKTVLAHLIDLLKELSVRDNFTEVELVYWSDVASVKKLVKVEALSHEYVVKHSTVPSAGTNIVPALKRINIYGDGFIADDNEVVADSDDDIDIDDEAPVKKHKKKKDSKKVQNKNTFDRVYILTDGEIADDDTELYQALSLIKKNNKSIEVRMIVLEANDKNYLVEDCAVGNKLLRAVRSNSMNNFFKYIFFFNRRYRTLRDRFVNLYNADLSDEYVQYDDKCFHIKNYPVFLANITKEIIDLRTKLTIDGFDMEAINIPKEDMLDDVMDDIVDDLIDEREKVRHVDKNDITMGKLEKIGYNLIKTIKDLEVASANNKNFNKRQVIDFFCNLIGIGEITDFLKRELIYGVDNKTFQEYKERRAKLFNGTQLNMYQNLQSALCNGSLPLHYTSFISDDGVVYDIEAIDIEHSINIGVREYKNAAIYDSTRRRLVPVIPIQARMSAQMKQALRQWIRAIYARRYGIPASSDLIHYTFLIDNMYIQCSDLPNHIKDAYIRFSDVMLDRVRYGESIKERDYLSKGERPKPIGSKESFEKFLASCPNYPTKQHSEEKTDEDNNELDPMTVWFIILASLGQDNSHILSAQAKYCTKAEHDKIIDDSFDEYVSSYYSNKKSKKYYKSSKNNINRDHYTSDILENAKPYFSNNTEFEICKIKIDEKLVTPNYYCFITLNDTSDTGGYMFYTHKNHEANDKVCRPNYVISEEAYDAYKSGTAELKCPYCGTAIELSRMTKLEPKDEYEQRADVVKREREIKRIYKRVEVYDNFSKELINLNELDFRNDYSHRVFFKEHLVLGSTMDSYSVMRFNTADKQSEFNAKVPKFLFQINWDNIVVAGGMCRSILLGQKIQDIDIFFIGLDEEGVRERILSLINDVVVALQSESPDYRFILMYKPLNSVVELLCTKSTFDESTVNEDDDDLNIDEKFLFINNEIVHKVQIILRVHKDIEEIFHNFDMYPSCVAFDGDTTYFSEASYVAYKFMINMVDREKASHSAYDHRSLKYYKYGFSYALDKKQINAKLLNMIESSPKMIKIGGCVFEPVAVDSNIVINDGDTPEKVEASRFRYVPLNNLQLVKKTQDKTTDDSCDVKSTEHGGAQKSAPMYESYDELDTNMIGLYNYMTGNGIRYCYVMGEIEKNEVDDVLDVDEIDFLQNKRDETTFNWYDNNEIIVAQ</sequence>
<evidence type="ECO:0000259" key="1">
    <source>
        <dbReference type="PROSITE" id="PS50234"/>
    </source>
</evidence>
<proteinExistence type="predicted"/>
<dbReference type="PROSITE" id="PS50234">
    <property type="entry name" value="VWFA"/>
    <property type="match status" value="1"/>
</dbReference>
<name>A0A5K0UBH1_9VIRU</name>
<organism evidence="2 3">
    <name type="scientific">Yasminevirus sp. GU-2018</name>
    <dbReference type="NCBI Taxonomy" id="2420051"/>
    <lineage>
        <taxon>Viruses</taxon>
        <taxon>Varidnaviria</taxon>
        <taxon>Bamfordvirae</taxon>
        <taxon>Nucleocytoviricota</taxon>
        <taxon>Megaviricetes</taxon>
        <taxon>Imitervirales</taxon>
        <taxon>Mimiviridae</taxon>
        <taxon>Klosneuvirinae</taxon>
        <taxon>Yasminevirus</taxon>
        <taxon>Yasminevirus saudimassiliense</taxon>
    </lineage>
</organism>